<proteinExistence type="predicted"/>
<dbReference type="InterPro" id="IPR052907">
    <property type="entry name" value="Beta-lactamase/esterase"/>
</dbReference>
<accession>A0ABP7GQB4</accession>
<dbReference type="PANTHER" id="PTHR43319">
    <property type="entry name" value="BETA-LACTAMASE-RELATED"/>
    <property type="match status" value="1"/>
</dbReference>
<protein>
    <submittedName>
        <fullName evidence="2">Serine hydrolase domain-containing protein</fullName>
    </submittedName>
</protein>
<organism evidence="2 3">
    <name type="scientific">Streptomyces coacervatus</name>
    <dbReference type="NCBI Taxonomy" id="647381"/>
    <lineage>
        <taxon>Bacteria</taxon>
        <taxon>Bacillati</taxon>
        <taxon>Actinomycetota</taxon>
        <taxon>Actinomycetes</taxon>
        <taxon>Kitasatosporales</taxon>
        <taxon>Streptomycetaceae</taxon>
        <taxon>Streptomyces</taxon>
    </lineage>
</organism>
<keyword evidence="2" id="KW-0378">Hydrolase</keyword>
<dbReference type="RefSeq" id="WP_275770173.1">
    <property type="nucleotide sequence ID" value="NZ_BAABDE010000002.1"/>
</dbReference>
<reference evidence="3" key="1">
    <citation type="journal article" date="2019" name="Int. J. Syst. Evol. Microbiol.">
        <title>The Global Catalogue of Microorganisms (GCM) 10K type strain sequencing project: providing services to taxonomists for standard genome sequencing and annotation.</title>
        <authorList>
            <consortium name="The Broad Institute Genomics Platform"/>
            <consortium name="The Broad Institute Genome Sequencing Center for Infectious Disease"/>
            <person name="Wu L."/>
            <person name="Ma J."/>
        </authorList>
    </citation>
    <scope>NUCLEOTIDE SEQUENCE [LARGE SCALE GENOMIC DNA]</scope>
    <source>
        <strain evidence="3">JCM 17138</strain>
    </source>
</reference>
<evidence type="ECO:0000313" key="3">
    <source>
        <dbReference type="Proteomes" id="UP001501009"/>
    </source>
</evidence>
<dbReference type="Proteomes" id="UP001501009">
    <property type="component" value="Unassembled WGS sequence"/>
</dbReference>
<dbReference type="EMBL" id="BAABDE010000002">
    <property type="protein sequence ID" value="GAA3772486.1"/>
    <property type="molecule type" value="Genomic_DNA"/>
</dbReference>
<evidence type="ECO:0000313" key="2">
    <source>
        <dbReference type="EMBL" id="GAA3772486.1"/>
    </source>
</evidence>
<feature type="domain" description="Beta-lactamase-related" evidence="1">
    <location>
        <begin position="25"/>
        <end position="380"/>
    </location>
</feature>
<dbReference type="GO" id="GO:0016787">
    <property type="term" value="F:hydrolase activity"/>
    <property type="evidence" value="ECO:0007669"/>
    <property type="project" value="UniProtKB-KW"/>
</dbReference>
<name>A0ABP7GQB4_9ACTN</name>
<gene>
    <name evidence="2" type="ORF">GCM10022403_004620</name>
</gene>
<evidence type="ECO:0000259" key="1">
    <source>
        <dbReference type="Pfam" id="PF00144"/>
    </source>
</evidence>
<keyword evidence="3" id="KW-1185">Reference proteome</keyword>
<sequence>MSEREQPEVHGHCDERFAAVRTAFEENFRDRGELGAAVAVTVDGTTVVDLWGGWADAARMRPWERDTLVNVWSTTKGPVALCAHILADRGLLDFDAPVAAYWPEFAAAGKDKILVRHLLSHRAGLSGLREPHSLEQLYDWELTTQRLAAMEPWWEPGTRSGYHALTYGFLVGEVVRRVSGLLPGAFLEREATGPLGIDFTVGLPEKEAGRAAELVHPPAASSGEQAAIFGQLKPEALAALANPPAGADEANTPEWRAAEIPAANGHGTARAVAALYGIFAGRGTYGGHRILSAEAAERVREGQGSCRDLVLGSGLQHDTELGLGLWLSGPNGSYGPNPRAFGHDGFGGSCGLADPEAGVSLGYVMNRMGPHIADDPRKTALIDALYSAL</sequence>
<comment type="caution">
    <text evidence="2">The sequence shown here is derived from an EMBL/GenBank/DDBJ whole genome shotgun (WGS) entry which is preliminary data.</text>
</comment>
<dbReference type="InterPro" id="IPR012338">
    <property type="entry name" value="Beta-lactam/transpept-like"/>
</dbReference>
<dbReference type="SUPFAM" id="SSF56601">
    <property type="entry name" value="beta-lactamase/transpeptidase-like"/>
    <property type="match status" value="1"/>
</dbReference>
<dbReference type="Pfam" id="PF00144">
    <property type="entry name" value="Beta-lactamase"/>
    <property type="match status" value="1"/>
</dbReference>
<dbReference type="PANTHER" id="PTHR43319:SF3">
    <property type="entry name" value="BETA-LACTAMASE-RELATED DOMAIN-CONTAINING PROTEIN"/>
    <property type="match status" value="1"/>
</dbReference>
<dbReference type="InterPro" id="IPR001466">
    <property type="entry name" value="Beta-lactam-related"/>
</dbReference>
<dbReference type="Gene3D" id="3.40.710.10">
    <property type="entry name" value="DD-peptidase/beta-lactamase superfamily"/>
    <property type="match status" value="1"/>
</dbReference>